<dbReference type="SUPFAM" id="SSF54427">
    <property type="entry name" value="NTF2-like"/>
    <property type="match status" value="2"/>
</dbReference>
<organism evidence="1">
    <name type="scientific">marine metagenome</name>
    <dbReference type="NCBI Taxonomy" id="408172"/>
    <lineage>
        <taxon>unclassified sequences</taxon>
        <taxon>metagenomes</taxon>
        <taxon>ecological metagenomes</taxon>
    </lineage>
</organism>
<evidence type="ECO:0008006" key="2">
    <source>
        <dbReference type="Google" id="ProtNLM"/>
    </source>
</evidence>
<protein>
    <recommendedName>
        <fullName evidence="2">SnoaL-like domain-containing protein</fullName>
    </recommendedName>
</protein>
<gene>
    <name evidence="1" type="ORF">METZ01_LOCUS183286</name>
</gene>
<dbReference type="InterPro" id="IPR009959">
    <property type="entry name" value="Cyclase_SnoaL-like"/>
</dbReference>
<dbReference type="EMBL" id="UINC01036450">
    <property type="protein sequence ID" value="SVB30432.1"/>
    <property type="molecule type" value="Genomic_DNA"/>
</dbReference>
<feature type="non-terminal residue" evidence="1">
    <location>
        <position position="1"/>
    </location>
</feature>
<accession>A0A382CX87</accession>
<proteinExistence type="predicted"/>
<sequence length="322" mass="36173">VKGFDPKYKDFPDYINGITYEIWEERGIDKLEYLYSNDIPVRSPSGIVIGNKDVIKATKATLSEFPDRQLQGEDVIWSGSPDTGMLSSHRIISTASHLGDGIYGKATGKKVKFRTIADCHAINNQINDEWLIRDQGGIVRQLGMEVEDCARKQIDAEGGPENCRWPFSESMNQIGPYQGKGNSNEWGEKYVDILRQIMNSDEAVITNQYDRGCHLEYPGGVTGHSYSDATEFWTNLRSALPSAKFTIEHQIGREDKNMSPRAAVRWTLEGKHDGWGVFGAPSGAELYVMGVSHAEFGPWGLRREYTIFDEVALWKQIILKTG</sequence>
<dbReference type="AlphaFoldDB" id="A0A382CX87"/>
<dbReference type="InterPro" id="IPR032710">
    <property type="entry name" value="NTF2-like_dom_sf"/>
</dbReference>
<dbReference type="Gene3D" id="3.10.450.50">
    <property type="match status" value="2"/>
</dbReference>
<name>A0A382CX87_9ZZZZ</name>
<reference evidence="1" key="1">
    <citation type="submission" date="2018-05" db="EMBL/GenBank/DDBJ databases">
        <authorList>
            <person name="Lanie J.A."/>
            <person name="Ng W.-L."/>
            <person name="Kazmierczak K.M."/>
            <person name="Andrzejewski T.M."/>
            <person name="Davidsen T.M."/>
            <person name="Wayne K.J."/>
            <person name="Tettelin H."/>
            <person name="Glass J.I."/>
            <person name="Rusch D."/>
            <person name="Podicherti R."/>
            <person name="Tsui H.-C.T."/>
            <person name="Winkler M.E."/>
        </authorList>
    </citation>
    <scope>NUCLEOTIDE SEQUENCE</scope>
</reference>
<dbReference type="Pfam" id="PF07366">
    <property type="entry name" value="SnoaL"/>
    <property type="match status" value="1"/>
</dbReference>
<dbReference type="GO" id="GO:0030638">
    <property type="term" value="P:polyketide metabolic process"/>
    <property type="evidence" value="ECO:0007669"/>
    <property type="project" value="InterPro"/>
</dbReference>
<evidence type="ECO:0000313" key="1">
    <source>
        <dbReference type="EMBL" id="SVB30432.1"/>
    </source>
</evidence>